<evidence type="ECO:0000256" key="2">
    <source>
        <dbReference type="ARBA" id="ARBA00022737"/>
    </source>
</evidence>
<dbReference type="PROSITE" id="PS51450">
    <property type="entry name" value="LRR"/>
    <property type="match status" value="1"/>
</dbReference>
<dbReference type="SUPFAM" id="SSF52058">
    <property type="entry name" value="L domain-like"/>
    <property type="match status" value="1"/>
</dbReference>
<feature type="compositionally biased region" description="Acidic residues" evidence="3">
    <location>
        <begin position="334"/>
        <end position="343"/>
    </location>
</feature>
<reference evidence="5" key="3">
    <citation type="submission" date="2025-09" db="UniProtKB">
        <authorList>
            <consortium name="Ensembl"/>
        </authorList>
    </citation>
    <scope>IDENTIFICATION</scope>
</reference>
<dbReference type="SMART" id="SM00369">
    <property type="entry name" value="LRR_TYP"/>
    <property type="match status" value="3"/>
</dbReference>
<dbReference type="Pfam" id="PF13855">
    <property type="entry name" value="LRR_8"/>
    <property type="match status" value="1"/>
</dbReference>
<dbReference type="InterPro" id="IPR032675">
    <property type="entry name" value="LRR_dom_sf"/>
</dbReference>
<dbReference type="InterPro" id="IPR003591">
    <property type="entry name" value="Leu-rich_rpt_typical-subtyp"/>
</dbReference>
<dbReference type="Proteomes" id="UP000472276">
    <property type="component" value="Unassembled WGS sequence"/>
</dbReference>
<evidence type="ECO:0000313" key="5">
    <source>
        <dbReference type="Ensembl" id="ENSOABP00000062187.1"/>
    </source>
</evidence>
<dbReference type="PANTHER" id="PTHR31450:SF4">
    <property type="entry name" value="LEUCINE-RICH REPEAT-CONTAINING PROTEIN 19"/>
    <property type="match status" value="1"/>
</dbReference>
<evidence type="ECO:0000256" key="1">
    <source>
        <dbReference type="ARBA" id="ARBA00022614"/>
    </source>
</evidence>
<evidence type="ECO:0008006" key="7">
    <source>
        <dbReference type="Google" id="ProtNLM"/>
    </source>
</evidence>
<dbReference type="GO" id="GO:1901224">
    <property type="term" value="P:positive regulation of non-canonical NF-kappaB signal transduction"/>
    <property type="evidence" value="ECO:0007669"/>
    <property type="project" value="TreeGrafter"/>
</dbReference>
<evidence type="ECO:0000313" key="6">
    <source>
        <dbReference type="Proteomes" id="UP000472276"/>
    </source>
</evidence>
<dbReference type="GO" id="GO:0005886">
    <property type="term" value="C:plasma membrane"/>
    <property type="evidence" value="ECO:0007669"/>
    <property type="project" value="TreeGrafter"/>
</dbReference>
<feature type="signal peptide" evidence="4">
    <location>
        <begin position="1"/>
        <end position="21"/>
    </location>
</feature>
<accession>A0AAZ1X3C1</accession>
<evidence type="ECO:0000256" key="4">
    <source>
        <dbReference type="SAM" id="SignalP"/>
    </source>
</evidence>
<name>A0AAZ1X3C1_OREAU</name>
<keyword evidence="2" id="KW-0677">Repeat</keyword>
<feature type="chain" id="PRO_5044313370" description="Leucine rich repeat containing 19" evidence="4">
    <location>
        <begin position="22"/>
        <end position="351"/>
    </location>
</feature>
<dbReference type="AlphaFoldDB" id="A0AAZ1X3C1"/>
<dbReference type="GO" id="GO:0038023">
    <property type="term" value="F:signaling receptor activity"/>
    <property type="evidence" value="ECO:0007669"/>
    <property type="project" value="TreeGrafter"/>
</dbReference>
<protein>
    <recommendedName>
        <fullName evidence="7">Leucine rich repeat containing 19</fullName>
    </recommendedName>
</protein>
<dbReference type="Gene3D" id="3.80.10.10">
    <property type="entry name" value="Ribonuclease Inhibitor"/>
    <property type="match status" value="2"/>
</dbReference>
<proteinExistence type="predicted"/>
<keyword evidence="4" id="KW-0732">Signal</keyword>
<feature type="region of interest" description="Disordered" evidence="3">
    <location>
        <begin position="331"/>
        <end position="351"/>
    </location>
</feature>
<dbReference type="Ensembl" id="ENSOABT00000072127.1">
    <property type="protein sequence ID" value="ENSOABP00000062187.1"/>
    <property type="gene ID" value="ENSOABG00000033222.1"/>
</dbReference>
<reference evidence="6" key="1">
    <citation type="submission" date="2020-03" db="EMBL/GenBank/DDBJ databases">
        <title>Evolution of repeat sequences and sex chromosomes of tilapia species revealed by chromosome-level genomes.</title>
        <authorList>
            <person name="Xu L."/>
            <person name="Tao W."/>
            <person name="Wang D."/>
            <person name="Zhou Q."/>
        </authorList>
    </citation>
    <scope>NUCLEOTIDE SEQUENCE [LARGE SCALE GENOMIC DNA]</scope>
    <source>
        <strain evidence="6">Israel</strain>
    </source>
</reference>
<sequence length="351" mass="39075">MMERCWQPLLLLWLTAGLVKNNQTVKDGETLTVNFTNEHLQVIPHNQNVNVTKLVIDGNLITLNDTDKQALACYPRLVELHLDANWITAIPAKYFVAVPNLRVLSLARNNISSLDPEAFSGLDVLTELDLTHNLLTSLPAQLISGLNKLQVLNLQGNPWNCSCPLLTIIGQIDAANITMGGPQVICASPAEQAGRDLLNATALCSTLLPTITPDPQKPKTPVHYLQMSGPSVITTTTQSTSQNDSIGKDPTPVLGNTWKFTASVAILAVTTSMLIVCAVKGPSWYKLFHNYRHRQLQQEVGEDEDFVSTEFSATGRHPAHQTFSFEQMNRQMEEEQEEQEYFEDPYIRREE</sequence>
<keyword evidence="1" id="KW-0433">Leucine-rich repeat</keyword>
<dbReference type="PANTHER" id="PTHR31450">
    <property type="entry name" value="LEUCINE-RICH REPEAT-CONTAINING PROTEIN 19 LRRC19 FAMILY MEMBER"/>
    <property type="match status" value="1"/>
</dbReference>
<dbReference type="Pfam" id="PF15176">
    <property type="entry name" value="LRR19-TM"/>
    <property type="match status" value="1"/>
</dbReference>
<gene>
    <name evidence="5" type="primary">OMG</name>
</gene>
<keyword evidence="6" id="KW-1185">Reference proteome</keyword>
<evidence type="ECO:0000256" key="3">
    <source>
        <dbReference type="SAM" id="MobiDB-lite"/>
    </source>
</evidence>
<reference evidence="5" key="2">
    <citation type="submission" date="2025-08" db="UniProtKB">
        <authorList>
            <consortium name="Ensembl"/>
        </authorList>
    </citation>
    <scope>IDENTIFICATION</scope>
</reference>
<organism evidence="5 6">
    <name type="scientific">Oreochromis aureus</name>
    <name type="common">Israeli tilapia</name>
    <name type="synonym">Chromis aureus</name>
    <dbReference type="NCBI Taxonomy" id="47969"/>
    <lineage>
        <taxon>Eukaryota</taxon>
        <taxon>Metazoa</taxon>
        <taxon>Chordata</taxon>
        <taxon>Craniata</taxon>
        <taxon>Vertebrata</taxon>
        <taxon>Euteleostomi</taxon>
        <taxon>Actinopterygii</taxon>
        <taxon>Neopterygii</taxon>
        <taxon>Teleostei</taxon>
        <taxon>Neoteleostei</taxon>
        <taxon>Acanthomorphata</taxon>
        <taxon>Ovalentaria</taxon>
        <taxon>Cichlomorphae</taxon>
        <taxon>Cichliformes</taxon>
        <taxon>Cichlidae</taxon>
        <taxon>African cichlids</taxon>
        <taxon>Pseudocrenilabrinae</taxon>
        <taxon>Oreochromini</taxon>
        <taxon>Oreochromis</taxon>
    </lineage>
</organism>
<dbReference type="InterPro" id="IPR001611">
    <property type="entry name" value="Leu-rich_rpt"/>
</dbReference>